<dbReference type="EMBL" id="MT075580">
    <property type="protein sequence ID" value="QIS31218.1"/>
    <property type="molecule type" value="Genomic_DNA"/>
</dbReference>
<protein>
    <submittedName>
        <fullName evidence="2">Uncharacterized protein</fullName>
    </submittedName>
</protein>
<dbReference type="RefSeq" id="WP_012291684.1">
    <property type="nucleotide sequence ID" value="NZ_CP014644.1"/>
</dbReference>
<feature type="coiled-coil region" evidence="1">
    <location>
        <begin position="86"/>
        <end position="120"/>
    </location>
</feature>
<proteinExistence type="predicted"/>
<evidence type="ECO:0000313" key="2">
    <source>
        <dbReference type="EMBL" id="QIS31218.1"/>
    </source>
</evidence>
<keyword evidence="1" id="KW-0175">Coiled coil</keyword>
<organism evidence="2">
    <name type="scientific">Lysinibacillus sphaericus</name>
    <name type="common">Bacillus sphaericus</name>
    <dbReference type="NCBI Taxonomy" id="1421"/>
    <lineage>
        <taxon>Bacteria</taxon>
        <taxon>Bacillati</taxon>
        <taxon>Bacillota</taxon>
        <taxon>Bacilli</taxon>
        <taxon>Bacillales</taxon>
        <taxon>Bacillaceae</taxon>
        <taxon>Lysinibacillus</taxon>
    </lineage>
</organism>
<keyword evidence="2" id="KW-0614">Plasmid</keyword>
<reference evidence="2" key="1">
    <citation type="submission" date="2020-02" db="EMBL/GenBank/DDBJ databases">
        <authorList>
            <person name="Hu X."/>
            <person name="Yuan Z."/>
            <person name="Cheng J."/>
            <person name="Geng P."/>
        </authorList>
    </citation>
    <scope>NUCLEOTIDE SEQUENCE</scope>
    <source>
        <strain evidence="2">SSII-1</strain>
        <plasmid evidence="2">pSSII-1</plasmid>
    </source>
</reference>
<geneLocation type="plasmid" evidence="2">
    <name>pSSII-1</name>
</geneLocation>
<evidence type="ECO:0000256" key="1">
    <source>
        <dbReference type="SAM" id="Coils"/>
    </source>
</evidence>
<sequence length="213" mass="23802">MEFIILLIILGSISILGVLPVVFAIRKEKKPSPWVIPTHYISPEQFNMQPPVSQLENVPKISESIVVETQEPVAISVDDFTASDLGEEIENNLEELLTEIKSENEELKDIRKKIEFFYSEKVAVLVTAVPGAIGKGEQIVYGILTSESKIEFEGNFVEICGEIPSNKDIGEDVIIKGNLLENGKFYSLHWEYPDMIVHGYSDDFNLSNESLGA</sequence>
<accession>A0A6G9ZZS2</accession>
<dbReference type="AlphaFoldDB" id="A0A6G9ZZS2"/>
<name>A0A6G9ZZS2_LYSSH</name>